<dbReference type="GO" id="GO:0048589">
    <property type="term" value="P:developmental growth"/>
    <property type="evidence" value="ECO:0007669"/>
    <property type="project" value="UniProtKB-ARBA"/>
</dbReference>
<keyword evidence="3" id="KW-0812">Transmembrane</keyword>
<dbReference type="Proteomes" id="UP001497623">
    <property type="component" value="Unassembled WGS sequence"/>
</dbReference>
<keyword evidence="9" id="KW-1015">Disulfide bond</keyword>
<dbReference type="PANTHER" id="PTHR24025">
    <property type="entry name" value="DESMOGLEIN FAMILY MEMBER"/>
    <property type="match status" value="1"/>
</dbReference>
<feature type="domain" description="Cadherin" evidence="13">
    <location>
        <begin position="286"/>
        <end position="381"/>
    </location>
</feature>
<keyword evidence="4" id="KW-0677">Repeat</keyword>
<feature type="domain" description="Cadherin" evidence="13">
    <location>
        <begin position="489"/>
        <end position="594"/>
    </location>
</feature>
<keyword evidence="8" id="KW-0472">Membrane</keyword>
<evidence type="ECO:0000256" key="7">
    <source>
        <dbReference type="ARBA" id="ARBA00022989"/>
    </source>
</evidence>
<evidence type="ECO:0000256" key="3">
    <source>
        <dbReference type="ARBA" id="ARBA00022692"/>
    </source>
</evidence>
<dbReference type="Gene3D" id="2.60.40.60">
    <property type="entry name" value="Cadherins"/>
    <property type="match status" value="10"/>
</dbReference>
<dbReference type="FunFam" id="2.60.40.60:FF:000039">
    <property type="entry name" value="FAT atypical cadherin 3"/>
    <property type="match status" value="1"/>
</dbReference>
<feature type="domain" description="Cadherin" evidence="13">
    <location>
        <begin position="958"/>
        <end position="1064"/>
    </location>
</feature>
<sequence length="1115" mass="124647">MTCPYDAWAKWPRPYLQLHILILILLLYYCKASSPLKEFLYGNKYNVSIYENCRPRTYVASEKLIGIPLSGLPPEAHVSFQILEGDKDRFFTVDVENIGGMAVMQLRTRTGMRDVLNRERKALYRLQIKASFYGPGGIKLNIPTLQAAVNVNVHDVNDNIPLFYPNKYNISVDDSSSIHESFITLTAHDADEGYNGQVYYSLENPLNNQFAVHPTSGHLSLTWPLPQHKKPLSVVIIAQDRGGKLPGLRTGNRASATVEINIYHVNDYDPDIKIQKFSNVIENSYTNIYAIITVSDKDKGLSGGIRSLEIVKGDLDENFKISQGAIENEYKLIFLKDLDHKIAPNGYNLTIQATDKGTPPRMSKKYLYLNIVDVNDYTLMFSQEQYNASVSEEAPPNTFVTKLNVSDSEKNISHKVFYSILSGNEDGVFILDAHTGVLSTTEWLDRETKSSYVLTISAINKDSRTSRKESTSKVVVNIIDMNDNSPIFDTPITEVTIDENIPNGSYVTKVQAEDADDGENGFISYSITNIDEVPFSIDPFDGTLRTSRIIDYESDQHIFTIIIRASDWGAPFKQETEKVVRVNIIDINDNRPQFEGVDCHGWVSINSPPGTNIFTMSALDLDSNSIITYRLDDHSDCWSIDSVTGIISLKCDLKTRITQELDLENTFSLNLRANDGMHSSDPTKVTLEIVTKQGAERSDKYAHVVCKETDIKNIVSQALEIAHQLEENDEYAHPPQEEIRNLHAPLLPNNFPKVLQVKEDVSIGTQLLIIEAKDPDQGFNGKVVYSISGDNVNNKFRIGIESGILEVSGTLDREEENKYLLNITLYDLGKPQRHIYHSLLIHVLDVNDNPPQFSQDIYKLHLPENTHNGTTIAQLSAIDIDEGINAQISYNLLSKIPNFKIDPKTGILSLIGGLDREKRQEYTLKVLVHDSGINPLSSVTQVHVTILDINDCSPDFGPTSVISISLPEDLPLGTVVATFTATDKDSGLGGKVTYSLEENIRNLPFRIDPQTGIVRTSDILDYEIQESYEIIIKAKDGGRPSMSSFATLLVSILDVDENRRSPKFPKHLLHVLVRENQPPGELVTKMTAEDSDSNLLSFAIIDGSGIGYFTIDDEG</sequence>
<keyword evidence="6" id="KW-0130">Cell adhesion</keyword>
<dbReference type="InterPro" id="IPR015919">
    <property type="entry name" value="Cadherin-like_sf"/>
</dbReference>
<evidence type="ECO:0000256" key="5">
    <source>
        <dbReference type="ARBA" id="ARBA00022837"/>
    </source>
</evidence>
<feature type="domain" description="Cadherin" evidence="13">
    <location>
        <begin position="41"/>
        <end position="163"/>
    </location>
</feature>
<evidence type="ECO:0000256" key="8">
    <source>
        <dbReference type="ARBA" id="ARBA00023136"/>
    </source>
</evidence>
<evidence type="ECO:0000259" key="13">
    <source>
        <dbReference type="PROSITE" id="PS50268"/>
    </source>
</evidence>
<evidence type="ECO:0000313" key="15">
    <source>
        <dbReference type="Proteomes" id="UP001497623"/>
    </source>
</evidence>
<dbReference type="GO" id="GO:0005509">
    <property type="term" value="F:calcium ion binding"/>
    <property type="evidence" value="ECO:0007669"/>
    <property type="project" value="UniProtKB-UniRule"/>
</dbReference>
<feature type="chain" id="PRO_5043931993" description="Cadherin domain-containing protein" evidence="12">
    <location>
        <begin position="33"/>
        <end position="1115"/>
    </location>
</feature>
<dbReference type="FunFam" id="2.60.40.60:FF:000015">
    <property type="entry name" value="FAT atypical cadherin 1"/>
    <property type="match status" value="2"/>
</dbReference>
<dbReference type="InterPro" id="IPR002126">
    <property type="entry name" value="Cadherin-like_dom"/>
</dbReference>
<dbReference type="PROSITE" id="PS00232">
    <property type="entry name" value="CADHERIN_1"/>
    <property type="match status" value="4"/>
</dbReference>
<dbReference type="EMBL" id="CAXKWB010001349">
    <property type="protein sequence ID" value="CAL4064073.1"/>
    <property type="molecule type" value="Genomic_DNA"/>
</dbReference>
<feature type="non-terminal residue" evidence="14">
    <location>
        <position position="1115"/>
    </location>
</feature>
<evidence type="ECO:0000256" key="10">
    <source>
        <dbReference type="ARBA" id="ARBA00023180"/>
    </source>
</evidence>
<feature type="domain" description="Cadherin" evidence="13">
    <location>
        <begin position="382"/>
        <end position="488"/>
    </location>
</feature>
<feature type="signal peptide" evidence="12">
    <location>
        <begin position="1"/>
        <end position="32"/>
    </location>
</feature>
<keyword evidence="12" id="KW-0732">Signal</keyword>
<evidence type="ECO:0000256" key="9">
    <source>
        <dbReference type="ARBA" id="ARBA00023157"/>
    </source>
</evidence>
<feature type="domain" description="Cadherin" evidence="13">
    <location>
        <begin position="606"/>
        <end position="701"/>
    </location>
</feature>
<feature type="domain" description="Cadherin" evidence="13">
    <location>
        <begin position="164"/>
        <end position="272"/>
    </location>
</feature>
<dbReference type="GO" id="GO:0005886">
    <property type="term" value="C:plasma membrane"/>
    <property type="evidence" value="ECO:0007669"/>
    <property type="project" value="InterPro"/>
</dbReference>
<evidence type="ECO:0000256" key="12">
    <source>
        <dbReference type="SAM" id="SignalP"/>
    </source>
</evidence>
<protein>
    <recommendedName>
        <fullName evidence="13">Cadherin domain-containing protein</fullName>
    </recommendedName>
</protein>
<evidence type="ECO:0000256" key="1">
    <source>
        <dbReference type="ARBA" id="ARBA00004167"/>
    </source>
</evidence>
<dbReference type="PRINTS" id="PR00205">
    <property type="entry name" value="CADHERIN"/>
</dbReference>
<keyword evidence="7" id="KW-1133">Transmembrane helix</keyword>
<comment type="subcellular location">
    <subcellularLocation>
        <location evidence="1">Membrane</location>
        <topology evidence="1">Single-pass membrane protein</topology>
    </subcellularLocation>
</comment>
<evidence type="ECO:0000256" key="2">
    <source>
        <dbReference type="ARBA" id="ARBA00022536"/>
    </source>
</evidence>
<reference evidence="14 15" key="1">
    <citation type="submission" date="2024-05" db="EMBL/GenBank/DDBJ databases">
        <authorList>
            <person name="Wallberg A."/>
        </authorList>
    </citation>
    <scope>NUCLEOTIDE SEQUENCE [LARGE SCALE GENOMIC DNA]</scope>
</reference>
<dbReference type="GO" id="GO:0005911">
    <property type="term" value="C:cell-cell junction"/>
    <property type="evidence" value="ECO:0007669"/>
    <property type="project" value="TreeGrafter"/>
</dbReference>
<dbReference type="GO" id="GO:0048513">
    <property type="term" value="P:animal organ development"/>
    <property type="evidence" value="ECO:0007669"/>
    <property type="project" value="UniProtKB-ARBA"/>
</dbReference>
<keyword evidence="5 11" id="KW-0106">Calcium</keyword>
<dbReference type="GO" id="GO:0007156">
    <property type="term" value="P:homophilic cell adhesion via plasma membrane adhesion molecules"/>
    <property type="evidence" value="ECO:0007669"/>
    <property type="project" value="InterPro"/>
</dbReference>
<name>A0AAV2PW04_MEGNR</name>
<dbReference type="PROSITE" id="PS50268">
    <property type="entry name" value="CADHERIN_2"/>
    <property type="match status" value="9"/>
</dbReference>
<dbReference type="Pfam" id="PF00028">
    <property type="entry name" value="Cadherin"/>
    <property type="match status" value="6"/>
</dbReference>
<feature type="domain" description="Cadherin" evidence="13">
    <location>
        <begin position="854"/>
        <end position="956"/>
    </location>
</feature>
<proteinExistence type="predicted"/>
<evidence type="ECO:0000256" key="4">
    <source>
        <dbReference type="ARBA" id="ARBA00022737"/>
    </source>
</evidence>
<dbReference type="GO" id="GO:0001736">
    <property type="term" value="P:establishment of planar polarity"/>
    <property type="evidence" value="ECO:0007669"/>
    <property type="project" value="UniProtKB-ARBA"/>
</dbReference>
<dbReference type="PANTHER" id="PTHR24025:SF23">
    <property type="entry name" value="NEURAL-CADHERIN"/>
    <property type="match status" value="1"/>
</dbReference>
<organism evidence="14 15">
    <name type="scientific">Meganyctiphanes norvegica</name>
    <name type="common">Northern krill</name>
    <name type="synonym">Thysanopoda norvegica</name>
    <dbReference type="NCBI Taxonomy" id="48144"/>
    <lineage>
        <taxon>Eukaryota</taxon>
        <taxon>Metazoa</taxon>
        <taxon>Ecdysozoa</taxon>
        <taxon>Arthropoda</taxon>
        <taxon>Crustacea</taxon>
        <taxon>Multicrustacea</taxon>
        <taxon>Malacostraca</taxon>
        <taxon>Eumalacostraca</taxon>
        <taxon>Eucarida</taxon>
        <taxon>Euphausiacea</taxon>
        <taxon>Euphausiidae</taxon>
        <taxon>Meganyctiphanes</taxon>
    </lineage>
</organism>
<evidence type="ECO:0000256" key="11">
    <source>
        <dbReference type="PROSITE-ProRule" id="PRU00043"/>
    </source>
</evidence>
<keyword evidence="15" id="KW-1185">Reference proteome</keyword>
<dbReference type="GO" id="GO:0007163">
    <property type="term" value="P:establishment or maintenance of cell polarity"/>
    <property type="evidence" value="ECO:0007669"/>
    <property type="project" value="UniProtKB-ARBA"/>
</dbReference>
<feature type="domain" description="Cadherin" evidence="13">
    <location>
        <begin position="749"/>
        <end position="853"/>
    </location>
</feature>
<accession>A0AAV2PW04</accession>
<dbReference type="InterPro" id="IPR020894">
    <property type="entry name" value="Cadherin_CS"/>
</dbReference>
<dbReference type="InterPro" id="IPR050971">
    <property type="entry name" value="Cadherin-domain_protein"/>
</dbReference>
<evidence type="ECO:0000256" key="6">
    <source>
        <dbReference type="ARBA" id="ARBA00022889"/>
    </source>
</evidence>
<dbReference type="FunFam" id="2.60.40.60:FF:000020">
    <property type="entry name" value="Dachsous cadherin-related 1b"/>
    <property type="match status" value="2"/>
</dbReference>
<dbReference type="SUPFAM" id="SSF49313">
    <property type="entry name" value="Cadherin-like"/>
    <property type="match status" value="10"/>
</dbReference>
<gene>
    <name evidence="14" type="ORF">MNOR_LOCUS3825</name>
</gene>
<dbReference type="SMART" id="SM00112">
    <property type="entry name" value="CA"/>
    <property type="match status" value="9"/>
</dbReference>
<keyword evidence="2" id="KW-0245">EGF-like domain</keyword>
<dbReference type="CDD" id="cd11304">
    <property type="entry name" value="Cadherin_repeat"/>
    <property type="match status" value="10"/>
</dbReference>
<dbReference type="AlphaFoldDB" id="A0AAV2PW04"/>
<comment type="caution">
    <text evidence="14">The sequence shown here is derived from an EMBL/GenBank/DDBJ whole genome shotgun (WGS) entry which is preliminary data.</text>
</comment>
<evidence type="ECO:0000313" key="14">
    <source>
        <dbReference type="EMBL" id="CAL4064073.1"/>
    </source>
</evidence>
<keyword evidence="10" id="KW-0325">Glycoprotein</keyword>